<keyword evidence="1" id="KW-1133">Transmembrane helix</keyword>
<evidence type="ECO:0000256" key="1">
    <source>
        <dbReference type="SAM" id="Phobius"/>
    </source>
</evidence>
<accession>A0ABY7M5C1</accession>
<reference evidence="2 3" key="1">
    <citation type="journal article" date="2023" name="ISME J.">
        <title>Thermophilic Dehalococcoidia with unusual traits shed light on an unexpected past.</title>
        <authorList>
            <person name="Palmer M."/>
            <person name="Covington J.K."/>
            <person name="Zhou E.M."/>
            <person name="Thomas S.C."/>
            <person name="Habib N."/>
            <person name="Seymour C.O."/>
            <person name="Lai D."/>
            <person name="Johnston J."/>
            <person name="Hashimi A."/>
            <person name="Jiao J.Y."/>
            <person name="Muok A.R."/>
            <person name="Liu L."/>
            <person name="Xian W.D."/>
            <person name="Zhi X.Y."/>
            <person name="Li M.M."/>
            <person name="Silva L.P."/>
            <person name="Bowen B.P."/>
            <person name="Louie K."/>
            <person name="Briegel A."/>
            <person name="Pett-Ridge J."/>
            <person name="Weber P.K."/>
            <person name="Tocheva E.I."/>
            <person name="Woyke T."/>
            <person name="Northen T.R."/>
            <person name="Mayali X."/>
            <person name="Li W.J."/>
            <person name="Hedlund B.P."/>
        </authorList>
    </citation>
    <scope>NUCLEOTIDE SEQUENCE [LARGE SCALE GENOMIC DNA]</scope>
    <source>
        <strain evidence="2 3">YIM 72310</strain>
    </source>
</reference>
<gene>
    <name evidence="2" type="ORF">O0235_13295</name>
</gene>
<dbReference type="Pfam" id="PF09527">
    <property type="entry name" value="ATPase_gene1"/>
    <property type="match status" value="1"/>
</dbReference>
<name>A0ABY7M5C1_9CHLR</name>
<protein>
    <submittedName>
        <fullName evidence="2">AtpZ/AtpI family protein</fullName>
    </submittedName>
</protein>
<dbReference type="EMBL" id="CP115149">
    <property type="protein sequence ID" value="WBL35736.1"/>
    <property type="molecule type" value="Genomic_DNA"/>
</dbReference>
<organism evidence="2 3">
    <name type="scientific">Tepidiforma flava</name>
    <dbReference type="NCBI Taxonomy" id="3004094"/>
    <lineage>
        <taxon>Bacteria</taxon>
        <taxon>Bacillati</taxon>
        <taxon>Chloroflexota</taxon>
        <taxon>Tepidiformia</taxon>
        <taxon>Tepidiformales</taxon>
        <taxon>Tepidiformaceae</taxon>
        <taxon>Tepidiforma</taxon>
    </lineage>
</organism>
<keyword evidence="3" id="KW-1185">Reference proteome</keyword>
<dbReference type="RefSeq" id="WP_270056261.1">
    <property type="nucleotide sequence ID" value="NZ_CP115149.1"/>
</dbReference>
<keyword evidence="1" id="KW-0812">Transmembrane</keyword>
<dbReference type="Proteomes" id="UP001212803">
    <property type="component" value="Chromosome"/>
</dbReference>
<keyword evidence="1" id="KW-0472">Membrane</keyword>
<proteinExistence type="predicted"/>
<evidence type="ECO:0000313" key="3">
    <source>
        <dbReference type="Proteomes" id="UP001212803"/>
    </source>
</evidence>
<dbReference type="InterPro" id="IPR032820">
    <property type="entry name" value="ATPase_put"/>
</dbReference>
<feature type="transmembrane region" description="Helical" evidence="1">
    <location>
        <begin position="40"/>
        <end position="59"/>
    </location>
</feature>
<evidence type="ECO:0000313" key="2">
    <source>
        <dbReference type="EMBL" id="WBL35736.1"/>
    </source>
</evidence>
<sequence>MKAWLVPAASLLGAGWFFATAVIAGVVIGRWADGKTGLEPTFTLIGIVLGLAVALFGGYRMVQPLLSRLDDEPPE</sequence>